<evidence type="ECO:0000313" key="1">
    <source>
        <dbReference type="EMBL" id="GAF92987.1"/>
    </source>
</evidence>
<feature type="non-terminal residue" evidence="1">
    <location>
        <position position="177"/>
    </location>
</feature>
<organism evidence="1">
    <name type="scientific">marine sediment metagenome</name>
    <dbReference type="NCBI Taxonomy" id="412755"/>
    <lineage>
        <taxon>unclassified sequences</taxon>
        <taxon>metagenomes</taxon>
        <taxon>ecological metagenomes</taxon>
    </lineage>
</organism>
<comment type="caution">
    <text evidence="1">The sequence shown here is derived from an EMBL/GenBank/DDBJ whole genome shotgun (WGS) entry which is preliminary data.</text>
</comment>
<dbReference type="GO" id="GO:0003824">
    <property type="term" value="F:catalytic activity"/>
    <property type="evidence" value="ECO:0007669"/>
    <property type="project" value="InterPro"/>
</dbReference>
<dbReference type="SUPFAM" id="SSF53927">
    <property type="entry name" value="Cytidine deaminase-like"/>
    <property type="match status" value="1"/>
</dbReference>
<accession>X0TXY9</accession>
<dbReference type="AlphaFoldDB" id="X0TXY9"/>
<proteinExistence type="predicted"/>
<gene>
    <name evidence="1" type="ORF">S01H1_22910</name>
</gene>
<sequence length="177" mass="19978">PKLSCAERIVLARIMHVYVGVEDPDPKVDRKGIRYLQDNGVEVKMFDRDLQEVIKEENKACFDQALERAAEEEEKAKEVTLSRFESFVQATATEDLMAEALEKYRTAAGIKEAIGTPEFYRRLVLHGLLKKSNGRFAPTGFGLLLFGRNPRDKMPQAGLLGTIHYANGQEDTRDFDG</sequence>
<protein>
    <submittedName>
        <fullName evidence="1">Uncharacterized protein</fullName>
    </submittedName>
</protein>
<feature type="non-terminal residue" evidence="1">
    <location>
        <position position="1"/>
    </location>
</feature>
<dbReference type="InterPro" id="IPR016193">
    <property type="entry name" value="Cytidine_deaminase-like"/>
</dbReference>
<dbReference type="EMBL" id="BARS01013058">
    <property type="protein sequence ID" value="GAF92987.1"/>
    <property type="molecule type" value="Genomic_DNA"/>
</dbReference>
<dbReference type="Gene3D" id="3.40.140.10">
    <property type="entry name" value="Cytidine Deaminase, domain 2"/>
    <property type="match status" value="1"/>
</dbReference>
<name>X0TXY9_9ZZZZ</name>
<reference evidence="1" key="1">
    <citation type="journal article" date="2014" name="Front. Microbiol.">
        <title>High frequency of phylogenetically diverse reductive dehalogenase-homologous genes in deep subseafloor sedimentary metagenomes.</title>
        <authorList>
            <person name="Kawai M."/>
            <person name="Futagami T."/>
            <person name="Toyoda A."/>
            <person name="Takaki Y."/>
            <person name="Nishi S."/>
            <person name="Hori S."/>
            <person name="Arai W."/>
            <person name="Tsubouchi T."/>
            <person name="Morono Y."/>
            <person name="Uchiyama I."/>
            <person name="Ito T."/>
            <person name="Fujiyama A."/>
            <person name="Inagaki F."/>
            <person name="Takami H."/>
        </authorList>
    </citation>
    <scope>NUCLEOTIDE SEQUENCE</scope>
    <source>
        <strain evidence="1">Expedition CK06-06</strain>
    </source>
</reference>